<dbReference type="HOGENOM" id="CLU_2773104_0_0_5"/>
<accession>U4PXR3</accession>
<organism evidence="1 2">
    <name type="scientific">Agrobacterium pusense</name>
    <dbReference type="NCBI Taxonomy" id="648995"/>
    <lineage>
        <taxon>Bacteria</taxon>
        <taxon>Pseudomonadati</taxon>
        <taxon>Pseudomonadota</taxon>
        <taxon>Alphaproteobacteria</taxon>
        <taxon>Hyphomicrobiales</taxon>
        <taxon>Rhizobiaceae</taxon>
        <taxon>Rhizobium/Agrobacterium group</taxon>
        <taxon>Agrobacterium</taxon>
    </lineage>
</organism>
<dbReference type="AlphaFoldDB" id="U4PXR3"/>
<name>U4PXR3_9HYPH</name>
<sequence>MTPMHHGAWGTEAEFCHGYPLLSISIKALMNFPEVKYEARVMHLQAAISPMAAPTLLGTELDPGLPLGR</sequence>
<proteinExistence type="predicted"/>
<evidence type="ECO:0000313" key="2">
    <source>
        <dbReference type="Proteomes" id="UP000016944"/>
    </source>
</evidence>
<gene>
    <name evidence="1" type="ORF">BN877_II0004</name>
</gene>
<reference evidence="1 2" key="1">
    <citation type="journal article" date="2013" name="Genome Announc.">
        <title>Complete Genome Sequence of the Sesbania Symbiont and Rice Growth-Promoting Endophyte Rhizobium sp. Strain IRBG74.</title>
        <authorList>
            <person name="Crook M.B."/>
            <person name="Mitra S."/>
            <person name="Ane J.M."/>
            <person name="Sadowsky M.J."/>
            <person name="Gyaneshwar P."/>
        </authorList>
    </citation>
    <scope>NUCLEOTIDE SEQUENCE [LARGE SCALE GENOMIC DNA]</scope>
    <source>
        <strain evidence="1 2">IRBG74</strain>
    </source>
</reference>
<dbReference type="KEGG" id="rir:BN877_II0004"/>
<evidence type="ECO:0000313" key="1">
    <source>
        <dbReference type="EMBL" id="CDI09808.1"/>
    </source>
</evidence>
<dbReference type="EMBL" id="HG518323">
    <property type="protein sequence ID" value="CDI09808.1"/>
    <property type="molecule type" value="Genomic_DNA"/>
</dbReference>
<protein>
    <submittedName>
        <fullName evidence="1">Uncharacterized protein</fullName>
    </submittedName>
</protein>
<dbReference type="Proteomes" id="UP000016944">
    <property type="component" value="Chromosome II"/>
</dbReference>